<dbReference type="SMART" id="SM00448">
    <property type="entry name" value="REC"/>
    <property type="match status" value="1"/>
</dbReference>
<evidence type="ECO:0000259" key="4">
    <source>
        <dbReference type="PROSITE" id="PS50110"/>
    </source>
</evidence>
<dbReference type="PANTHER" id="PTHR48111">
    <property type="entry name" value="REGULATOR OF RPOS"/>
    <property type="match status" value="1"/>
</dbReference>
<feature type="DNA-binding region" description="OmpR/PhoB-type" evidence="3">
    <location>
        <begin position="124"/>
        <end position="222"/>
    </location>
</feature>
<dbReference type="InterPro" id="IPR011006">
    <property type="entry name" value="CheY-like_superfamily"/>
</dbReference>
<keyword evidence="1 3" id="KW-0238">DNA-binding</keyword>
<evidence type="ECO:0000313" key="6">
    <source>
        <dbReference type="EMBL" id="ABM53484.1"/>
    </source>
</evidence>
<protein>
    <submittedName>
        <fullName evidence="6">Putative two component transcriptional regulator winged helix family</fullName>
    </submittedName>
</protein>
<dbReference type="GO" id="GO:0000156">
    <property type="term" value="F:phosphorelay response regulator activity"/>
    <property type="evidence" value="ECO:0007669"/>
    <property type="project" value="TreeGrafter"/>
</dbReference>
<dbReference type="GO" id="GO:0005829">
    <property type="term" value="C:cytosol"/>
    <property type="evidence" value="ECO:0007669"/>
    <property type="project" value="TreeGrafter"/>
</dbReference>
<dbReference type="InterPro" id="IPR001789">
    <property type="entry name" value="Sig_transdc_resp-reg_receiver"/>
</dbReference>
<feature type="domain" description="OmpR/PhoB-type" evidence="5">
    <location>
        <begin position="124"/>
        <end position="222"/>
    </location>
</feature>
<dbReference type="PROSITE" id="PS50110">
    <property type="entry name" value="RESPONSE_REGULATORY"/>
    <property type="match status" value="1"/>
</dbReference>
<dbReference type="GO" id="GO:0006355">
    <property type="term" value="P:regulation of DNA-templated transcription"/>
    <property type="evidence" value="ECO:0007669"/>
    <property type="project" value="InterPro"/>
</dbReference>
<dbReference type="GO" id="GO:0032993">
    <property type="term" value="C:protein-DNA complex"/>
    <property type="evidence" value="ECO:0007669"/>
    <property type="project" value="TreeGrafter"/>
</dbReference>
<dbReference type="Gene3D" id="1.10.10.10">
    <property type="entry name" value="Winged helix-like DNA-binding domain superfamily/Winged helix DNA-binding domain"/>
    <property type="match status" value="1"/>
</dbReference>
<evidence type="ECO:0000259" key="5">
    <source>
        <dbReference type="PROSITE" id="PS51755"/>
    </source>
</evidence>
<dbReference type="GO" id="GO:0000976">
    <property type="term" value="F:transcription cis-regulatory region binding"/>
    <property type="evidence" value="ECO:0007669"/>
    <property type="project" value="TreeGrafter"/>
</dbReference>
<sequence length="225" mass="24849">MRLLLVEDERRLGNLLQASLHEAGFVTDRALDLADARDLARRERFDALLVDRGLPDGDGLELVRELRAAGNAVPVLVLTARDGVPDRVAGLENGADDYLVKPFAIEELIARVRAVLRRPGGALGQELRAGDIIYDAIERVVIIGARNLVLPRHELATLECLMRRLGRVVTREILIDALYGRDGEPASNAVPVHIHNLRRKLQEAGAQARIITFRGLGYMLRAEPP</sequence>
<dbReference type="InterPro" id="IPR016032">
    <property type="entry name" value="Sig_transdc_resp-reg_C-effctor"/>
</dbReference>
<dbReference type="SUPFAM" id="SSF46894">
    <property type="entry name" value="C-terminal effector domain of the bipartite response regulators"/>
    <property type="match status" value="1"/>
</dbReference>
<dbReference type="CDD" id="cd00383">
    <property type="entry name" value="trans_reg_C"/>
    <property type="match status" value="1"/>
</dbReference>
<dbReference type="CDD" id="cd17624">
    <property type="entry name" value="REC_OmpR_PmrA-like"/>
    <property type="match status" value="1"/>
</dbReference>
<evidence type="ECO:0000256" key="2">
    <source>
        <dbReference type="PROSITE-ProRule" id="PRU00169"/>
    </source>
</evidence>
<dbReference type="Gene3D" id="3.40.50.2300">
    <property type="match status" value="1"/>
</dbReference>
<proteinExistence type="predicted"/>
<dbReference type="InterPro" id="IPR036388">
    <property type="entry name" value="WH-like_DNA-bd_sf"/>
</dbReference>
<feature type="domain" description="Response regulatory" evidence="4">
    <location>
        <begin position="2"/>
        <end position="116"/>
    </location>
</feature>
<accession>B1N6D8</accession>
<dbReference type="Pfam" id="PF00486">
    <property type="entry name" value="Trans_reg_C"/>
    <property type="match status" value="1"/>
</dbReference>
<reference evidence="6" key="1">
    <citation type="journal article" date="2008" name="FEMS Microbiol. Ecol.">
        <title>Metagenomic analysis of a freshwater toxic cyanobacteria bloom.</title>
        <authorList>
            <person name="Pope P.B."/>
            <person name="Patel B.K."/>
        </authorList>
    </citation>
    <scope>NUCLEOTIDE SEQUENCE</scope>
</reference>
<dbReference type="PANTHER" id="PTHR48111:SF36">
    <property type="entry name" value="TRANSCRIPTIONAL REGULATORY PROTEIN CUTR"/>
    <property type="match status" value="1"/>
</dbReference>
<dbReference type="SUPFAM" id="SSF52172">
    <property type="entry name" value="CheY-like"/>
    <property type="match status" value="1"/>
</dbReference>
<name>B1N6D8_9BACT</name>
<keyword evidence="2" id="KW-0597">Phosphoprotein</keyword>
<dbReference type="PROSITE" id="PS51755">
    <property type="entry name" value="OMPR_PHOB"/>
    <property type="match status" value="1"/>
</dbReference>
<dbReference type="Gene3D" id="6.10.250.690">
    <property type="match status" value="1"/>
</dbReference>
<dbReference type="EMBL" id="EF157666">
    <property type="protein sequence ID" value="ABM53484.1"/>
    <property type="molecule type" value="Genomic_DNA"/>
</dbReference>
<dbReference type="InterPro" id="IPR001867">
    <property type="entry name" value="OmpR/PhoB-type_DNA-bd"/>
</dbReference>
<organism evidence="6">
    <name type="scientific">uncultured bacterium CBNPD1 BAC clone 67</name>
    <dbReference type="NCBI Taxonomy" id="417306"/>
    <lineage>
        <taxon>Bacteria</taxon>
        <taxon>environmental samples</taxon>
    </lineage>
</organism>
<dbReference type="AlphaFoldDB" id="B1N6D8"/>
<dbReference type="InterPro" id="IPR039420">
    <property type="entry name" value="WalR-like"/>
</dbReference>
<evidence type="ECO:0000256" key="1">
    <source>
        <dbReference type="ARBA" id="ARBA00023125"/>
    </source>
</evidence>
<dbReference type="Pfam" id="PF00072">
    <property type="entry name" value="Response_reg"/>
    <property type="match status" value="1"/>
</dbReference>
<evidence type="ECO:0000256" key="3">
    <source>
        <dbReference type="PROSITE-ProRule" id="PRU01091"/>
    </source>
</evidence>
<dbReference type="SMART" id="SM00862">
    <property type="entry name" value="Trans_reg_C"/>
    <property type="match status" value="1"/>
</dbReference>
<feature type="modified residue" description="4-aspartylphosphate" evidence="2">
    <location>
        <position position="51"/>
    </location>
</feature>